<comment type="caution">
    <text evidence="1">The sequence shown here is derived from an EMBL/GenBank/DDBJ whole genome shotgun (WGS) entry which is preliminary data.</text>
</comment>
<evidence type="ECO:0000313" key="1">
    <source>
        <dbReference type="EMBL" id="CAG5128490.1"/>
    </source>
</evidence>
<gene>
    <name evidence="1" type="ORF">CUNI_LOCUS14048</name>
</gene>
<proteinExistence type="predicted"/>
<organism evidence="1 2">
    <name type="scientific">Candidula unifasciata</name>
    <dbReference type="NCBI Taxonomy" id="100452"/>
    <lineage>
        <taxon>Eukaryota</taxon>
        <taxon>Metazoa</taxon>
        <taxon>Spiralia</taxon>
        <taxon>Lophotrochozoa</taxon>
        <taxon>Mollusca</taxon>
        <taxon>Gastropoda</taxon>
        <taxon>Heterobranchia</taxon>
        <taxon>Euthyneura</taxon>
        <taxon>Panpulmonata</taxon>
        <taxon>Eupulmonata</taxon>
        <taxon>Stylommatophora</taxon>
        <taxon>Helicina</taxon>
        <taxon>Helicoidea</taxon>
        <taxon>Geomitridae</taxon>
        <taxon>Candidula</taxon>
    </lineage>
</organism>
<dbReference type="AlphaFoldDB" id="A0A8S3ZLC4"/>
<protein>
    <recommendedName>
        <fullName evidence="3">F-box domain-containing protein</fullName>
    </recommendedName>
</protein>
<evidence type="ECO:0000313" key="2">
    <source>
        <dbReference type="Proteomes" id="UP000678393"/>
    </source>
</evidence>
<keyword evidence="2" id="KW-1185">Reference proteome</keyword>
<dbReference type="EMBL" id="CAJHNH020003090">
    <property type="protein sequence ID" value="CAG5128490.1"/>
    <property type="molecule type" value="Genomic_DNA"/>
</dbReference>
<evidence type="ECO:0008006" key="3">
    <source>
        <dbReference type="Google" id="ProtNLM"/>
    </source>
</evidence>
<name>A0A8S3ZLC4_9EUPU</name>
<dbReference type="Proteomes" id="UP000678393">
    <property type="component" value="Unassembled WGS sequence"/>
</dbReference>
<dbReference type="OrthoDB" id="6065175at2759"/>
<sequence length="519" mass="59939">MLNCFKKMHLLVKRKQKKDLSANNYGQTSPFFLEPMSEVALSELILSDLKKVQIKQTEVAEKQRETSRFGIENLPDVVLGKIISYLHWKEKEWLLLAIPSLERLMNSPLAWENFENDRSYATEKLYMYICFPFLMEHELSVIKKYGRFFQTCTLWIHKVTTFDKERGNDFRLLGAVSKHCHGLKALSIMHTSDISVPMLKTCAQSYIWSLQELVLKRGSGFRLSLKSLFYASIESVETGIFSYLTYIQEKGLLCHLSCLDFSHGLIIDFGSNKIAPFLVQCVNLRILKCPIQTVNSNLIICLVKKNLSELYVVNDDHTQQTCFSEKIMMDWNKVNCELSMVMKYKFNVHYIFKNRTVCNEDMIPNPFLKSLIFDNLSSNISASLLHHIANLYGQTILNLAFCSNYWEFLMHFADLGRINESFKYLGRKCLYLKSFLSCLSLPSSALFCLVVHSRHLSTVRVYKENVRLSVSDKPEGFFLQKMAEALGTPSWDMVKKGDNIFIVPSVNCKLLFASCFSEF</sequence>
<accession>A0A8S3ZLC4</accession>
<reference evidence="1" key="1">
    <citation type="submission" date="2021-04" db="EMBL/GenBank/DDBJ databases">
        <authorList>
            <consortium name="Molecular Ecology Group"/>
        </authorList>
    </citation>
    <scope>NUCLEOTIDE SEQUENCE</scope>
</reference>